<dbReference type="EMBL" id="JAJAQC010000001">
    <property type="protein sequence ID" value="MDA0562863.1"/>
    <property type="molecule type" value="Genomic_DNA"/>
</dbReference>
<sequence>MRFPVDSARLRFRIAVPARPDVDFTSGEVKRRDNRSVWVLSLTVMDGSDVEVIRVRTTDAGVEALQQDDAVAVAGLSVLHWAMGDRSGMSFQAESVTPTAATVGKGAATGGAASSAGAK</sequence>
<evidence type="ECO:0000313" key="1">
    <source>
        <dbReference type="EMBL" id="MDA0562863.1"/>
    </source>
</evidence>
<proteinExistence type="predicted"/>
<dbReference type="Proteomes" id="UP001140076">
    <property type="component" value="Unassembled WGS sequence"/>
</dbReference>
<evidence type="ECO:0008006" key="3">
    <source>
        <dbReference type="Google" id="ProtNLM"/>
    </source>
</evidence>
<dbReference type="AlphaFoldDB" id="A0A9X3NIP0"/>
<comment type="caution">
    <text evidence="1">The sequence shown here is derived from an EMBL/GenBank/DDBJ whole genome shotgun (WGS) entry which is preliminary data.</text>
</comment>
<keyword evidence="2" id="KW-1185">Reference proteome</keyword>
<protein>
    <recommendedName>
        <fullName evidence="3">Regulatory protein</fullName>
    </recommendedName>
</protein>
<dbReference type="RefSeq" id="WP_270070145.1">
    <property type="nucleotide sequence ID" value="NZ_JAJAQC010000001.1"/>
</dbReference>
<accession>A0A9X3NIP0</accession>
<organism evidence="1 2">
    <name type="scientific">Streptomonospora mangrovi</name>
    <dbReference type="NCBI Taxonomy" id="2883123"/>
    <lineage>
        <taxon>Bacteria</taxon>
        <taxon>Bacillati</taxon>
        <taxon>Actinomycetota</taxon>
        <taxon>Actinomycetes</taxon>
        <taxon>Streptosporangiales</taxon>
        <taxon>Nocardiopsidaceae</taxon>
        <taxon>Streptomonospora</taxon>
    </lineage>
</organism>
<reference evidence="1" key="1">
    <citation type="submission" date="2021-10" db="EMBL/GenBank/DDBJ databases">
        <title>Streptomonospora sp. nov., isolated from mangrove soil.</title>
        <authorList>
            <person name="Chen X."/>
            <person name="Ge X."/>
            <person name="Liu W."/>
        </authorList>
    </citation>
    <scope>NUCLEOTIDE SEQUENCE</scope>
    <source>
        <strain evidence="1">S1-112</strain>
    </source>
</reference>
<evidence type="ECO:0000313" key="2">
    <source>
        <dbReference type="Proteomes" id="UP001140076"/>
    </source>
</evidence>
<name>A0A9X3NIP0_9ACTN</name>
<gene>
    <name evidence="1" type="ORF">LG943_00705</name>
</gene>